<evidence type="ECO:0000256" key="5">
    <source>
        <dbReference type="ARBA" id="ARBA00022989"/>
    </source>
</evidence>
<evidence type="ECO:0000256" key="8">
    <source>
        <dbReference type="SAM" id="MobiDB-lite"/>
    </source>
</evidence>
<feature type="region of interest" description="Disordered" evidence="8">
    <location>
        <begin position="277"/>
        <end position="297"/>
    </location>
</feature>
<evidence type="ECO:0000256" key="4">
    <source>
        <dbReference type="ARBA" id="ARBA00022692"/>
    </source>
</evidence>
<comment type="similarity">
    <text evidence="2 7">Belongs to the MIP/aquaporin (TC 1.A.8) family.</text>
</comment>
<organism evidence="10 12">
    <name type="scientific">Adineta steineri</name>
    <dbReference type="NCBI Taxonomy" id="433720"/>
    <lineage>
        <taxon>Eukaryota</taxon>
        <taxon>Metazoa</taxon>
        <taxon>Spiralia</taxon>
        <taxon>Gnathifera</taxon>
        <taxon>Rotifera</taxon>
        <taxon>Eurotatoria</taxon>
        <taxon>Bdelloidea</taxon>
        <taxon>Adinetida</taxon>
        <taxon>Adinetidae</taxon>
        <taxon>Adineta</taxon>
    </lineage>
</organism>
<dbReference type="PROSITE" id="PS00221">
    <property type="entry name" value="MIP"/>
    <property type="match status" value="1"/>
</dbReference>
<dbReference type="Proteomes" id="UP000663860">
    <property type="component" value="Unassembled WGS sequence"/>
</dbReference>
<keyword evidence="4 7" id="KW-0812">Transmembrane</keyword>
<evidence type="ECO:0000313" key="10">
    <source>
        <dbReference type="EMBL" id="CAF0755963.1"/>
    </source>
</evidence>
<dbReference type="InterPro" id="IPR022357">
    <property type="entry name" value="MIP_CS"/>
</dbReference>
<dbReference type="PANTHER" id="PTHR43829">
    <property type="entry name" value="AQUAPORIN OR AQUAGLYCEROPORIN RELATED"/>
    <property type="match status" value="1"/>
</dbReference>
<feature type="transmembrane region" description="Helical" evidence="9">
    <location>
        <begin position="47"/>
        <end position="69"/>
    </location>
</feature>
<dbReference type="EMBL" id="CAJOBB010000897">
    <property type="protein sequence ID" value="CAF3772484.1"/>
    <property type="molecule type" value="Genomic_DNA"/>
</dbReference>
<evidence type="ECO:0000256" key="3">
    <source>
        <dbReference type="ARBA" id="ARBA00022448"/>
    </source>
</evidence>
<feature type="compositionally biased region" description="Polar residues" evidence="8">
    <location>
        <begin position="286"/>
        <end position="297"/>
    </location>
</feature>
<evidence type="ECO:0000313" key="12">
    <source>
        <dbReference type="Proteomes" id="UP000663860"/>
    </source>
</evidence>
<evidence type="ECO:0000256" key="9">
    <source>
        <dbReference type="SAM" id="Phobius"/>
    </source>
</evidence>
<feature type="transmembrane region" description="Helical" evidence="9">
    <location>
        <begin position="12"/>
        <end position="35"/>
    </location>
</feature>
<dbReference type="EMBL" id="CAJNOE010000024">
    <property type="protein sequence ID" value="CAF0755963.1"/>
    <property type="molecule type" value="Genomic_DNA"/>
</dbReference>
<dbReference type="AlphaFoldDB" id="A0A813PJN3"/>
<evidence type="ECO:0000256" key="7">
    <source>
        <dbReference type="RuleBase" id="RU000477"/>
    </source>
</evidence>
<dbReference type="Proteomes" id="UP000663868">
    <property type="component" value="Unassembled WGS sequence"/>
</dbReference>
<gene>
    <name evidence="10" type="ORF">IZO911_LOCUS4434</name>
    <name evidence="11" type="ORF">KXQ929_LOCUS15449</name>
</gene>
<keyword evidence="6 9" id="KW-0472">Membrane</keyword>
<name>A0A813PJN3_9BILA</name>
<feature type="transmembrane region" description="Helical" evidence="9">
    <location>
        <begin position="229"/>
        <end position="255"/>
    </location>
</feature>
<sequence>MFDPRELKQYSAQCLAELFGTFLSILIGNLSVAQYKFTKPSPGTNLGITLSFATGVYVALMVAGPISGAHINPAVSLGLLALRKLKVIQCLFYIVGQIVGAFLASAMVYLVYLSHFNRYDGGIRQLEGPNSTADIFYTVPGEGIPNWNCLIDAIVGTTILLIFIMALGNDYNNLISNAAKPFSFVLMVTTFGFSMGLNCGNPINPARDFGPRLFAALIYGSRVFSVNDYYFWVAIVGPIVGALIGVGIFEGYLVLMKKYANLPGIIHIDAVEQPNQGKSIKRSHMNKQASLESTVSM</sequence>
<feature type="transmembrane region" description="Helical" evidence="9">
    <location>
        <begin position="150"/>
        <end position="169"/>
    </location>
</feature>
<proteinExistence type="inferred from homology"/>
<keyword evidence="3 7" id="KW-0813">Transport</keyword>
<accession>A0A813PJN3</accession>
<dbReference type="InterPro" id="IPR000425">
    <property type="entry name" value="MIP"/>
</dbReference>
<dbReference type="PANTHER" id="PTHR43829:SF9">
    <property type="entry name" value="AQUAPORIN-9"/>
    <property type="match status" value="1"/>
</dbReference>
<dbReference type="GO" id="GO:0016323">
    <property type="term" value="C:basolateral plasma membrane"/>
    <property type="evidence" value="ECO:0007669"/>
    <property type="project" value="TreeGrafter"/>
</dbReference>
<evidence type="ECO:0000256" key="2">
    <source>
        <dbReference type="ARBA" id="ARBA00006175"/>
    </source>
</evidence>
<feature type="transmembrane region" description="Helical" evidence="9">
    <location>
        <begin position="181"/>
        <end position="203"/>
    </location>
</feature>
<comment type="subcellular location">
    <subcellularLocation>
        <location evidence="1">Membrane</location>
        <topology evidence="1">Multi-pass membrane protein</topology>
    </subcellularLocation>
</comment>
<protein>
    <submittedName>
        <fullName evidence="10">Uncharacterized protein</fullName>
    </submittedName>
</protein>
<evidence type="ECO:0000256" key="6">
    <source>
        <dbReference type="ARBA" id="ARBA00023136"/>
    </source>
</evidence>
<keyword evidence="5 9" id="KW-1133">Transmembrane helix</keyword>
<dbReference type="Pfam" id="PF00230">
    <property type="entry name" value="MIP"/>
    <property type="match status" value="1"/>
</dbReference>
<dbReference type="GO" id="GO:0015250">
    <property type="term" value="F:water channel activity"/>
    <property type="evidence" value="ECO:0007669"/>
    <property type="project" value="TreeGrafter"/>
</dbReference>
<evidence type="ECO:0000313" key="11">
    <source>
        <dbReference type="EMBL" id="CAF3772484.1"/>
    </source>
</evidence>
<dbReference type="PRINTS" id="PR00783">
    <property type="entry name" value="MINTRINSICP"/>
</dbReference>
<reference evidence="10" key="1">
    <citation type="submission" date="2021-02" db="EMBL/GenBank/DDBJ databases">
        <authorList>
            <person name="Nowell W R."/>
        </authorList>
    </citation>
    <scope>NUCLEOTIDE SEQUENCE</scope>
</reference>
<dbReference type="SUPFAM" id="SSF81338">
    <property type="entry name" value="Aquaporin-like"/>
    <property type="match status" value="1"/>
</dbReference>
<feature type="transmembrane region" description="Helical" evidence="9">
    <location>
        <begin position="90"/>
        <end position="112"/>
    </location>
</feature>
<dbReference type="InterPro" id="IPR023271">
    <property type="entry name" value="Aquaporin-like"/>
</dbReference>
<comment type="caution">
    <text evidence="10">The sequence shown here is derived from an EMBL/GenBank/DDBJ whole genome shotgun (WGS) entry which is preliminary data.</text>
</comment>
<dbReference type="GO" id="GO:0015254">
    <property type="term" value="F:glycerol channel activity"/>
    <property type="evidence" value="ECO:0007669"/>
    <property type="project" value="TreeGrafter"/>
</dbReference>
<dbReference type="CDD" id="cd00333">
    <property type="entry name" value="MIP"/>
    <property type="match status" value="1"/>
</dbReference>
<dbReference type="Gene3D" id="1.20.1080.10">
    <property type="entry name" value="Glycerol uptake facilitator protein"/>
    <property type="match status" value="1"/>
</dbReference>
<evidence type="ECO:0000256" key="1">
    <source>
        <dbReference type="ARBA" id="ARBA00004141"/>
    </source>
</evidence>
<dbReference type="InterPro" id="IPR050363">
    <property type="entry name" value="MIP/Aquaporin"/>
</dbReference>